<evidence type="ECO:0000313" key="2">
    <source>
        <dbReference type="EMBL" id="GAG32092.1"/>
    </source>
</evidence>
<comment type="caution">
    <text evidence="2">The sequence shown here is derived from an EMBL/GenBank/DDBJ whole genome shotgun (WGS) entry which is preliminary data.</text>
</comment>
<dbReference type="InterPro" id="IPR036188">
    <property type="entry name" value="FAD/NAD-bd_sf"/>
</dbReference>
<dbReference type="PROSITE" id="PS51379">
    <property type="entry name" value="4FE4S_FER_2"/>
    <property type="match status" value="2"/>
</dbReference>
<feature type="domain" description="4Fe-4S ferredoxin-type" evidence="1">
    <location>
        <begin position="146"/>
        <end position="169"/>
    </location>
</feature>
<dbReference type="PROSITE" id="PS00198">
    <property type="entry name" value="4FE4S_FER_1"/>
    <property type="match status" value="2"/>
</dbReference>
<accession>X0X9L3</accession>
<proteinExistence type="predicted"/>
<feature type="non-terminal residue" evidence="2">
    <location>
        <position position="1"/>
    </location>
</feature>
<dbReference type="Pfam" id="PF13237">
    <property type="entry name" value="Fer4_10"/>
    <property type="match status" value="1"/>
</dbReference>
<protein>
    <recommendedName>
        <fullName evidence="1">4Fe-4S ferredoxin-type domain-containing protein</fullName>
    </recommendedName>
</protein>
<dbReference type="AlphaFoldDB" id="X0X9L3"/>
<evidence type="ECO:0000259" key="1">
    <source>
        <dbReference type="PROSITE" id="PS51379"/>
    </source>
</evidence>
<dbReference type="InterPro" id="IPR017896">
    <property type="entry name" value="4Fe4S_Fe-S-bd"/>
</dbReference>
<feature type="non-terminal residue" evidence="2">
    <location>
        <position position="249"/>
    </location>
</feature>
<dbReference type="EMBL" id="BARS01044063">
    <property type="protein sequence ID" value="GAG32092.1"/>
    <property type="molecule type" value="Genomic_DNA"/>
</dbReference>
<feature type="domain" description="4Fe-4S ferredoxin-type" evidence="1">
    <location>
        <begin position="112"/>
        <end position="141"/>
    </location>
</feature>
<dbReference type="SUPFAM" id="SSF51905">
    <property type="entry name" value="FAD/NAD(P)-binding domain"/>
    <property type="match status" value="1"/>
</dbReference>
<name>X0X9L3_9ZZZZ</name>
<sequence length="249" mass="26270">NTLSTSADGVFACGEVVTGPGSAVEAVFDGHRAAKAIARYLEGGEPLEQAPMELPHLGDLPDDVAEKVKVLSPVSVELLPAEKRVQDFSEIERGFTEAEALAEAKRCLACTTGALADEEKCAACLTCVRICPFGVATVEKTAVMPEDECQACGLCAAQCPAAAIALKRFGTDQMKEKLQSTVSEIKERGVSVPLIVSYCCLFEMTSRSFVRQVVRDCPASGVVPIMIPCVARLSVADLLSPFEVGADGV</sequence>
<dbReference type="Gene3D" id="3.50.50.60">
    <property type="entry name" value="FAD/NAD(P)-binding domain"/>
    <property type="match status" value="1"/>
</dbReference>
<organism evidence="2">
    <name type="scientific">marine sediment metagenome</name>
    <dbReference type="NCBI Taxonomy" id="412755"/>
    <lineage>
        <taxon>unclassified sequences</taxon>
        <taxon>metagenomes</taxon>
        <taxon>ecological metagenomes</taxon>
    </lineage>
</organism>
<dbReference type="InterPro" id="IPR017900">
    <property type="entry name" value="4Fe4S_Fe_S_CS"/>
</dbReference>
<gene>
    <name evidence="2" type="ORF">S01H1_66624</name>
</gene>
<dbReference type="Gene3D" id="3.30.70.20">
    <property type="match status" value="1"/>
</dbReference>
<reference evidence="2" key="1">
    <citation type="journal article" date="2014" name="Front. Microbiol.">
        <title>High frequency of phylogenetically diverse reductive dehalogenase-homologous genes in deep subseafloor sedimentary metagenomes.</title>
        <authorList>
            <person name="Kawai M."/>
            <person name="Futagami T."/>
            <person name="Toyoda A."/>
            <person name="Takaki Y."/>
            <person name="Nishi S."/>
            <person name="Hori S."/>
            <person name="Arai W."/>
            <person name="Tsubouchi T."/>
            <person name="Morono Y."/>
            <person name="Uchiyama I."/>
            <person name="Ito T."/>
            <person name="Fujiyama A."/>
            <person name="Inagaki F."/>
            <person name="Takami H."/>
        </authorList>
    </citation>
    <scope>NUCLEOTIDE SEQUENCE</scope>
    <source>
        <strain evidence="2">Expedition CK06-06</strain>
    </source>
</reference>
<dbReference type="SUPFAM" id="SSF46548">
    <property type="entry name" value="alpha-helical ferredoxin"/>
    <property type="match status" value="1"/>
</dbReference>